<dbReference type="AlphaFoldDB" id="A0A4Z1SST5"/>
<dbReference type="PANTHER" id="PTHR24120:SF4">
    <property type="entry name" value="GH07239P"/>
    <property type="match status" value="1"/>
</dbReference>
<dbReference type="Proteomes" id="UP000315496">
    <property type="component" value="Chromosome 2"/>
</dbReference>
<protein>
    <submittedName>
        <fullName evidence="1">Ankyrin repeat protein 1</fullName>
    </submittedName>
</protein>
<reference evidence="1 2" key="1">
    <citation type="submission" date="2019-05" db="EMBL/GenBank/DDBJ databases">
        <title>The compact genome of Giardia muris reveals important steps in the evolution of intestinal protozoan parasites.</title>
        <authorList>
            <person name="Xu F."/>
            <person name="Jimenez-Gonzalez A."/>
            <person name="Einarsson E."/>
            <person name="Astvaldsson A."/>
            <person name="Peirasmaki D."/>
            <person name="Eckmann L."/>
            <person name="Andersson J.O."/>
            <person name="Svard S.G."/>
            <person name="Jerlstrom-Hultqvist J."/>
        </authorList>
    </citation>
    <scope>NUCLEOTIDE SEQUENCE [LARGE SCALE GENOMIC DNA]</scope>
    <source>
        <strain evidence="1 2">Roberts-Thomson</strain>
    </source>
</reference>
<accession>A0A4Z1SST5</accession>
<proteinExistence type="predicted"/>
<evidence type="ECO:0000313" key="1">
    <source>
        <dbReference type="EMBL" id="TNJ28986.1"/>
    </source>
</evidence>
<dbReference type="Gene3D" id="1.25.40.20">
    <property type="entry name" value="Ankyrin repeat-containing domain"/>
    <property type="match status" value="3"/>
</dbReference>
<dbReference type="EMBL" id="VDLU01000002">
    <property type="protein sequence ID" value="TNJ28986.1"/>
    <property type="molecule type" value="Genomic_DNA"/>
</dbReference>
<name>A0A4Z1SST5_GIAMU</name>
<keyword evidence="2" id="KW-1185">Reference proteome</keyword>
<gene>
    <name evidence="1" type="ORF">GMRT_11840</name>
</gene>
<dbReference type="VEuPathDB" id="GiardiaDB:GMRT_11840"/>
<dbReference type="SUPFAM" id="SSF48403">
    <property type="entry name" value="Ankyrin repeat"/>
    <property type="match status" value="1"/>
</dbReference>
<comment type="caution">
    <text evidence="1">The sequence shown here is derived from an EMBL/GenBank/DDBJ whole genome shotgun (WGS) entry which is preliminary data.</text>
</comment>
<dbReference type="Pfam" id="PF12796">
    <property type="entry name" value="Ank_2"/>
    <property type="match status" value="3"/>
</dbReference>
<organism evidence="1 2">
    <name type="scientific">Giardia muris</name>
    <dbReference type="NCBI Taxonomy" id="5742"/>
    <lineage>
        <taxon>Eukaryota</taxon>
        <taxon>Metamonada</taxon>
        <taxon>Diplomonadida</taxon>
        <taxon>Hexamitidae</taxon>
        <taxon>Giardiinae</taxon>
        <taxon>Giardia</taxon>
    </lineage>
</organism>
<dbReference type="InterPro" id="IPR002110">
    <property type="entry name" value="Ankyrin_rpt"/>
</dbReference>
<dbReference type="OrthoDB" id="341259at2759"/>
<evidence type="ECO:0000313" key="2">
    <source>
        <dbReference type="Proteomes" id="UP000315496"/>
    </source>
</evidence>
<dbReference type="SMART" id="SM00248">
    <property type="entry name" value="ANK"/>
    <property type="match status" value="6"/>
</dbReference>
<dbReference type="PANTHER" id="PTHR24120">
    <property type="entry name" value="GH07239P"/>
    <property type="match status" value="1"/>
</dbReference>
<dbReference type="InterPro" id="IPR036770">
    <property type="entry name" value="Ankyrin_rpt-contain_sf"/>
</dbReference>
<sequence length="308" mass="33953">MSDPRRKQTPQRHVTTKTRLMRAAEVNNLELVQELLDEEAGCILRRTLTALMLAARRGFYDAVRYLVPYEAGIVTTHGTALIQAARAGHHKCLHPLREELGKTDDEGRTALMHAAQQGRLKCIDPLLSEVGLQDLLGRTALMYAAELVHPLAPQIVGKLLKEARVQDNIGNSALFYATVETAPLLLPYEAGLQNIHEETALMLAARLGKADLVHILLKEAGVITSTGTALTAALFHRRTDCLEMLIIESELELLPLLHRAVLTRSADDITLLPDSPTYAFFGITAYDCAAAIGWKKGLENPWKKEDAD</sequence>